<dbReference type="GO" id="GO:0055085">
    <property type="term" value="P:transmembrane transport"/>
    <property type="evidence" value="ECO:0007669"/>
    <property type="project" value="InterPro"/>
</dbReference>
<protein>
    <submittedName>
        <fullName evidence="6">16076_t:CDS:1</fullName>
    </submittedName>
</protein>
<dbReference type="GO" id="GO:0016020">
    <property type="term" value="C:membrane"/>
    <property type="evidence" value="ECO:0007669"/>
    <property type="project" value="UniProtKB-SubCell"/>
</dbReference>
<feature type="transmembrane region" description="Helical" evidence="5">
    <location>
        <begin position="45"/>
        <end position="64"/>
    </location>
</feature>
<comment type="subcellular location">
    <subcellularLocation>
        <location evidence="1">Membrane</location>
        <topology evidence="1">Multi-pass membrane protein</topology>
    </subcellularLocation>
</comment>
<dbReference type="Pfam" id="PF03547">
    <property type="entry name" value="Mem_trans"/>
    <property type="match status" value="1"/>
</dbReference>
<dbReference type="InterPro" id="IPR004776">
    <property type="entry name" value="Mem_transp_PIN-like"/>
</dbReference>
<feature type="transmembrane region" description="Helical" evidence="5">
    <location>
        <begin position="12"/>
        <end position="33"/>
    </location>
</feature>
<gene>
    <name evidence="6" type="ORF">DERYTH_LOCUS13488</name>
</gene>
<dbReference type="EMBL" id="CAJVPY010009506">
    <property type="protein sequence ID" value="CAG8709510.1"/>
    <property type="molecule type" value="Genomic_DNA"/>
</dbReference>
<dbReference type="AlphaFoldDB" id="A0A9N9HWX8"/>
<evidence type="ECO:0000256" key="1">
    <source>
        <dbReference type="ARBA" id="ARBA00004141"/>
    </source>
</evidence>
<keyword evidence="4 5" id="KW-0472">Membrane</keyword>
<feature type="transmembrane region" description="Helical" evidence="5">
    <location>
        <begin position="109"/>
        <end position="131"/>
    </location>
</feature>
<feature type="transmembrane region" description="Helical" evidence="5">
    <location>
        <begin position="323"/>
        <end position="348"/>
    </location>
</feature>
<evidence type="ECO:0000313" key="6">
    <source>
        <dbReference type="EMBL" id="CAG8709510.1"/>
    </source>
</evidence>
<feature type="transmembrane region" description="Helical" evidence="5">
    <location>
        <begin position="76"/>
        <end position="97"/>
    </location>
</feature>
<evidence type="ECO:0000256" key="4">
    <source>
        <dbReference type="ARBA" id="ARBA00023136"/>
    </source>
</evidence>
<dbReference type="Proteomes" id="UP000789405">
    <property type="component" value="Unassembled WGS sequence"/>
</dbReference>
<sequence length="421" mass="46269">MEPSEPTFSSLLLATCESSAYVVGIVFIGYLGVKSGILTPMIKKILAKLVLNLFLPCLLFSQIGGTIDLETIIQMWPLPVFCVLFAIISGFLGNFGGNILNLSKSKKKFIMSAMIFNNITAVPVGLIKAFVSTNAMQIFKSKNNETLQDTASRGVTYLLLSTLFVLIIRPFVDSILPEDDPTDASNHSSLPTQNSMTQVEPVTVFSHLNNTNPTEETPLLLSLKGSSSHFRKILNLINNKRILSNIMSPPIFAGLSALIIGLIPMLKSQFFDPKSPLYTYLTVNMKLIAVLTVPMTLISIGAQAGCVKTLFIKWNTNTHKPIVYVIICRYLIMPIIGISIVLGCKIVAKDLDWFIINDSMFLFAAMCLACWPTAIDLFDAQDELLILTYNSYILLFPVILFTLLGLLSIVAYIAGTFATAL</sequence>
<dbReference type="PANTHER" id="PTHR31794">
    <property type="entry name" value="AUXIN EFFLUX TRANSPORTER FAMILY PROTEIN (EUROFUNG)"/>
    <property type="match status" value="1"/>
</dbReference>
<dbReference type="GO" id="GO:0005783">
    <property type="term" value="C:endoplasmic reticulum"/>
    <property type="evidence" value="ECO:0007669"/>
    <property type="project" value="TreeGrafter"/>
</dbReference>
<proteinExistence type="predicted"/>
<dbReference type="OrthoDB" id="191139at2759"/>
<keyword evidence="3 5" id="KW-1133">Transmembrane helix</keyword>
<evidence type="ECO:0000256" key="5">
    <source>
        <dbReference type="SAM" id="Phobius"/>
    </source>
</evidence>
<evidence type="ECO:0000256" key="2">
    <source>
        <dbReference type="ARBA" id="ARBA00022692"/>
    </source>
</evidence>
<feature type="transmembrane region" description="Helical" evidence="5">
    <location>
        <begin position="242"/>
        <end position="266"/>
    </location>
</feature>
<keyword evidence="7" id="KW-1185">Reference proteome</keyword>
<name>A0A9N9HWX8_9GLOM</name>
<reference evidence="6" key="1">
    <citation type="submission" date="2021-06" db="EMBL/GenBank/DDBJ databases">
        <authorList>
            <person name="Kallberg Y."/>
            <person name="Tangrot J."/>
            <person name="Rosling A."/>
        </authorList>
    </citation>
    <scope>NUCLEOTIDE SEQUENCE</scope>
    <source>
        <strain evidence="6">MA453B</strain>
    </source>
</reference>
<feature type="transmembrane region" description="Helical" evidence="5">
    <location>
        <begin position="286"/>
        <end position="311"/>
    </location>
</feature>
<organism evidence="6 7">
    <name type="scientific">Dentiscutata erythropus</name>
    <dbReference type="NCBI Taxonomy" id="1348616"/>
    <lineage>
        <taxon>Eukaryota</taxon>
        <taxon>Fungi</taxon>
        <taxon>Fungi incertae sedis</taxon>
        <taxon>Mucoromycota</taxon>
        <taxon>Glomeromycotina</taxon>
        <taxon>Glomeromycetes</taxon>
        <taxon>Diversisporales</taxon>
        <taxon>Gigasporaceae</taxon>
        <taxon>Dentiscutata</taxon>
    </lineage>
</organism>
<feature type="transmembrane region" description="Helical" evidence="5">
    <location>
        <begin position="392"/>
        <end position="414"/>
    </location>
</feature>
<comment type="caution">
    <text evidence="6">The sequence shown here is derived from an EMBL/GenBank/DDBJ whole genome shotgun (WGS) entry which is preliminary data.</text>
</comment>
<feature type="transmembrane region" description="Helical" evidence="5">
    <location>
        <begin position="151"/>
        <end position="168"/>
    </location>
</feature>
<accession>A0A9N9HWX8</accession>
<evidence type="ECO:0000313" key="7">
    <source>
        <dbReference type="Proteomes" id="UP000789405"/>
    </source>
</evidence>
<feature type="transmembrane region" description="Helical" evidence="5">
    <location>
        <begin position="360"/>
        <end position="380"/>
    </location>
</feature>
<evidence type="ECO:0000256" key="3">
    <source>
        <dbReference type="ARBA" id="ARBA00022989"/>
    </source>
</evidence>
<dbReference type="PANTHER" id="PTHR31794:SF4">
    <property type="entry name" value="AUXIN EFFLUX TRANSPORTER FAMILY PROTEIN (EUROFUNG)"/>
    <property type="match status" value="1"/>
</dbReference>
<keyword evidence="2 5" id="KW-0812">Transmembrane</keyword>